<evidence type="ECO:0000313" key="5">
    <source>
        <dbReference type="EMBL" id="KAJ2782700.1"/>
    </source>
</evidence>
<name>A0A9W8LJL9_9FUNG</name>
<accession>A0A9W8LJL9</accession>
<evidence type="ECO:0000256" key="4">
    <source>
        <dbReference type="ARBA" id="ARBA00022807"/>
    </source>
</evidence>
<dbReference type="Gene3D" id="3.40.630.20">
    <property type="entry name" value="Peptidase C15, pyroglutamyl peptidase I-like"/>
    <property type="match status" value="1"/>
</dbReference>
<dbReference type="Pfam" id="PF01470">
    <property type="entry name" value="Peptidase_C15"/>
    <property type="match status" value="1"/>
</dbReference>
<dbReference type="InterPro" id="IPR016125">
    <property type="entry name" value="Peptidase_C15-like"/>
</dbReference>
<dbReference type="SUPFAM" id="SSF53182">
    <property type="entry name" value="Pyrrolidone carboxyl peptidase (pyroglutamate aminopeptidase)"/>
    <property type="match status" value="1"/>
</dbReference>
<dbReference type="GO" id="GO:0016920">
    <property type="term" value="F:pyroglutamyl-peptidase activity"/>
    <property type="evidence" value="ECO:0007669"/>
    <property type="project" value="UniProtKB-EC"/>
</dbReference>
<evidence type="ECO:0000256" key="3">
    <source>
        <dbReference type="ARBA" id="ARBA00022801"/>
    </source>
</evidence>
<dbReference type="EC" id="3.4.19.3" evidence="5"/>
<protein>
    <submittedName>
        <fullName evidence="5">Pyroglutamyl-peptidase 1</fullName>
        <ecNumber evidence="5">3.4.19.3</ecNumber>
    </submittedName>
</protein>
<keyword evidence="4" id="KW-0788">Thiol protease</keyword>
<dbReference type="EMBL" id="JANBUL010000065">
    <property type="protein sequence ID" value="KAJ2782700.1"/>
    <property type="molecule type" value="Genomic_DNA"/>
</dbReference>
<dbReference type="InterPro" id="IPR036440">
    <property type="entry name" value="Peptidase_C15-like_sf"/>
</dbReference>
<gene>
    <name evidence="5" type="primary">PGPEP1</name>
    <name evidence="5" type="ORF">H4R18_002126</name>
</gene>
<reference evidence="5" key="1">
    <citation type="submission" date="2022-07" db="EMBL/GenBank/DDBJ databases">
        <title>Phylogenomic reconstructions and comparative analyses of Kickxellomycotina fungi.</title>
        <authorList>
            <person name="Reynolds N.K."/>
            <person name="Stajich J.E."/>
            <person name="Barry K."/>
            <person name="Grigoriev I.V."/>
            <person name="Crous P."/>
            <person name="Smith M.E."/>
        </authorList>
    </citation>
    <scope>NUCLEOTIDE SEQUENCE</scope>
    <source>
        <strain evidence="5">NBRC 105414</strain>
    </source>
</reference>
<evidence type="ECO:0000256" key="2">
    <source>
        <dbReference type="ARBA" id="ARBA00022670"/>
    </source>
</evidence>
<keyword evidence="3 5" id="KW-0378">Hydrolase</keyword>
<organism evidence="5 6">
    <name type="scientific">Coemansia javaensis</name>
    <dbReference type="NCBI Taxonomy" id="2761396"/>
    <lineage>
        <taxon>Eukaryota</taxon>
        <taxon>Fungi</taxon>
        <taxon>Fungi incertae sedis</taxon>
        <taxon>Zoopagomycota</taxon>
        <taxon>Kickxellomycotina</taxon>
        <taxon>Kickxellomycetes</taxon>
        <taxon>Kickxellales</taxon>
        <taxon>Kickxellaceae</taxon>
        <taxon>Coemansia</taxon>
    </lineage>
</organism>
<dbReference type="OrthoDB" id="407146at2759"/>
<keyword evidence="6" id="KW-1185">Reference proteome</keyword>
<dbReference type="PANTHER" id="PTHR23402">
    <property type="entry name" value="PROTEASE FAMILY C15 PYROGLUTAMYL-PEPTIDASE I-RELATED"/>
    <property type="match status" value="1"/>
</dbReference>
<dbReference type="PANTHER" id="PTHR23402:SF1">
    <property type="entry name" value="PYROGLUTAMYL-PEPTIDASE I"/>
    <property type="match status" value="1"/>
</dbReference>
<sequence length="215" mass="22690">MAPGTTIVHALVTGFEPFGEPRPDDNRSWEAVRQLAGQTVAAGDVSVVCHCHELPVSYASVSADVPQLHRDGAFGIVVHCGAGTPGVVRLETVAHRAGYVRPGNSGLLDVPPGGCVPGYDGAAAELCTDVDVAGLVRALAAKGWAATAPSTDAGRYLCEYTYYTSLAEAALYPRRRRMAAPRVLFVHVPPQAGDPYSDAQLAEIVREIIRELATQ</sequence>
<dbReference type="Proteomes" id="UP001140217">
    <property type="component" value="Unassembled WGS sequence"/>
</dbReference>
<evidence type="ECO:0000256" key="1">
    <source>
        <dbReference type="ARBA" id="ARBA00006641"/>
    </source>
</evidence>
<evidence type="ECO:0000313" key="6">
    <source>
        <dbReference type="Proteomes" id="UP001140217"/>
    </source>
</evidence>
<dbReference type="GO" id="GO:0006508">
    <property type="term" value="P:proteolysis"/>
    <property type="evidence" value="ECO:0007669"/>
    <property type="project" value="UniProtKB-KW"/>
</dbReference>
<dbReference type="AlphaFoldDB" id="A0A9W8LJL9"/>
<proteinExistence type="inferred from homology"/>
<comment type="caution">
    <text evidence="5">The sequence shown here is derived from an EMBL/GenBank/DDBJ whole genome shotgun (WGS) entry which is preliminary data.</text>
</comment>
<comment type="similarity">
    <text evidence="1">Belongs to the peptidase C15 family.</text>
</comment>
<keyword evidence="2" id="KW-0645">Protease</keyword>